<keyword evidence="3" id="KW-1133">Transmembrane helix</keyword>
<keyword evidence="2" id="KW-0812">Transmembrane</keyword>
<sequence>MSIVQLRIELPTYAHSFSIQVPEDCTILDVKTEISRICPGRPRVDGQKLIWRGRFLADHEKIETIWKSPSEPRIMHLSVHPSAWISGPPAVQLNSNLSTHLPSRPTPTSTTSPHSPPMLAPTPPSTLTAKKLPFVFAKHVEAIAVLMEGRTNPAGVNAMPSLREDSIRILELNGWSWPSILDEPYPEVTPGGLKYERILYENAPYLTLQDESAQPTPAQAHALRVLSYTFSILTKEFPHENSPNPNHSLFQTIPDRHTVHDIPHINDLLQQMGLPPLHNAHNVEAVLNQEQPRVPNLLPDVPIRPLLAPFLMLILRTSLLLYFVAPTRKPIFGILIIAWMLYEIWQPIRNNLLRQIQQNEQAARRNEGQGPAAPAQPAMRANLPEANNLPAQGRAQPTAFMEMLGNMNVETEQEVMATATQQDPREPGLGHKIVTFFSLMVTTLHPAIWNQRRIALRSREGIIRAEANMRNTERRADLEGEEAIRNEELAEDARRTLRERHARRPQWIQQYIERVIDADWVDDAD</sequence>
<dbReference type="InterPro" id="IPR039751">
    <property type="entry name" value="HERPUD1/2"/>
</dbReference>
<dbReference type="EMBL" id="JANIEX010000045">
    <property type="protein sequence ID" value="KAJ3575172.1"/>
    <property type="molecule type" value="Genomic_DNA"/>
</dbReference>
<feature type="region of interest" description="Disordered" evidence="5">
    <location>
        <begin position="95"/>
        <end position="124"/>
    </location>
</feature>
<reference evidence="7" key="1">
    <citation type="submission" date="2022-07" db="EMBL/GenBank/DDBJ databases">
        <title>Genome Sequence of Leucocoprinus birnbaumii.</title>
        <authorList>
            <person name="Buettner E."/>
        </authorList>
    </citation>
    <scope>NUCLEOTIDE SEQUENCE</scope>
    <source>
        <strain evidence="7">VT141</strain>
    </source>
</reference>
<keyword evidence="8" id="KW-1185">Reference proteome</keyword>
<organism evidence="7 8">
    <name type="scientific">Leucocoprinus birnbaumii</name>
    <dbReference type="NCBI Taxonomy" id="56174"/>
    <lineage>
        <taxon>Eukaryota</taxon>
        <taxon>Fungi</taxon>
        <taxon>Dikarya</taxon>
        <taxon>Basidiomycota</taxon>
        <taxon>Agaricomycotina</taxon>
        <taxon>Agaricomycetes</taxon>
        <taxon>Agaricomycetidae</taxon>
        <taxon>Agaricales</taxon>
        <taxon>Agaricineae</taxon>
        <taxon>Agaricaceae</taxon>
        <taxon>Leucocoprinus</taxon>
    </lineage>
</organism>
<dbReference type="PROSITE" id="PS50053">
    <property type="entry name" value="UBIQUITIN_2"/>
    <property type="match status" value="1"/>
</dbReference>
<evidence type="ECO:0000256" key="5">
    <source>
        <dbReference type="SAM" id="MobiDB-lite"/>
    </source>
</evidence>
<protein>
    <recommendedName>
        <fullName evidence="6">Ubiquitin-like domain-containing protein</fullName>
    </recommendedName>
</protein>
<dbReference type="Gene3D" id="3.10.20.90">
    <property type="entry name" value="Phosphatidylinositol 3-kinase Catalytic Subunit, Chain A, domain 1"/>
    <property type="match status" value="1"/>
</dbReference>
<accession>A0AAD5W5S0</accession>
<evidence type="ECO:0000256" key="1">
    <source>
        <dbReference type="ARBA" id="ARBA00004370"/>
    </source>
</evidence>
<evidence type="ECO:0000259" key="6">
    <source>
        <dbReference type="PROSITE" id="PS50053"/>
    </source>
</evidence>
<gene>
    <name evidence="7" type="ORF">NP233_g1292</name>
</gene>
<feature type="domain" description="Ubiquitin-like" evidence="6">
    <location>
        <begin position="4"/>
        <end position="63"/>
    </location>
</feature>
<evidence type="ECO:0000256" key="3">
    <source>
        <dbReference type="ARBA" id="ARBA00022989"/>
    </source>
</evidence>
<dbReference type="PANTHER" id="PTHR12943:SF27">
    <property type="entry name" value="HOMOCYSTEINE-INDUCED ENDOPLASMIC RETICULUM PROTEIN, ISOFORM A"/>
    <property type="match status" value="1"/>
</dbReference>
<dbReference type="PANTHER" id="PTHR12943">
    <property type="entry name" value="HOMOCYSTEINE-RESPONSIVE ENDOPLASMIC RETICULUM-RESIDENT UNIQUITIN-LIKE DOMAIN HERPUD PROTEIN FAMILY MEMBER"/>
    <property type="match status" value="1"/>
</dbReference>
<dbReference type="GO" id="GO:0016020">
    <property type="term" value="C:membrane"/>
    <property type="evidence" value="ECO:0007669"/>
    <property type="project" value="UniProtKB-SubCell"/>
</dbReference>
<keyword evidence="4" id="KW-0472">Membrane</keyword>
<evidence type="ECO:0000313" key="7">
    <source>
        <dbReference type="EMBL" id="KAJ3575172.1"/>
    </source>
</evidence>
<comment type="subcellular location">
    <subcellularLocation>
        <location evidence="1">Membrane</location>
    </subcellularLocation>
</comment>
<name>A0AAD5W5S0_9AGAR</name>
<comment type="caution">
    <text evidence="7">The sequence shown here is derived from an EMBL/GenBank/DDBJ whole genome shotgun (WGS) entry which is preliminary data.</text>
</comment>
<dbReference type="Proteomes" id="UP001213000">
    <property type="component" value="Unassembled WGS sequence"/>
</dbReference>
<dbReference type="InterPro" id="IPR000626">
    <property type="entry name" value="Ubiquitin-like_dom"/>
</dbReference>
<proteinExistence type="predicted"/>
<evidence type="ECO:0000256" key="2">
    <source>
        <dbReference type="ARBA" id="ARBA00022692"/>
    </source>
</evidence>
<evidence type="ECO:0000256" key="4">
    <source>
        <dbReference type="ARBA" id="ARBA00023136"/>
    </source>
</evidence>
<feature type="compositionally biased region" description="Low complexity" evidence="5">
    <location>
        <begin position="97"/>
        <end position="113"/>
    </location>
</feature>
<evidence type="ECO:0000313" key="8">
    <source>
        <dbReference type="Proteomes" id="UP001213000"/>
    </source>
</evidence>
<dbReference type="GO" id="GO:0030968">
    <property type="term" value="P:endoplasmic reticulum unfolded protein response"/>
    <property type="evidence" value="ECO:0007669"/>
    <property type="project" value="TreeGrafter"/>
</dbReference>
<feature type="compositionally biased region" description="Pro residues" evidence="5">
    <location>
        <begin position="114"/>
        <end position="124"/>
    </location>
</feature>
<dbReference type="InterPro" id="IPR029071">
    <property type="entry name" value="Ubiquitin-like_domsf"/>
</dbReference>
<dbReference type="SUPFAM" id="SSF54236">
    <property type="entry name" value="Ubiquitin-like"/>
    <property type="match status" value="1"/>
</dbReference>
<dbReference type="AlphaFoldDB" id="A0AAD5W5S0"/>